<comment type="caution">
    <text evidence="2">The sequence shown here is derived from an EMBL/GenBank/DDBJ whole genome shotgun (WGS) entry which is preliminary data.</text>
</comment>
<evidence type="ECO:0008006" key="4">
    <source>
        <dbReference type="Google" id="ProtNLM"/>
    </source>
</evidence>
<dbReference type="Proteomes" id="UP001424532">
    <property type="component" value="Unassembled WGS sequence"/>
</dbReference>
<keyword evidence="1" id="KW-1133">Transmembrane helix</keyword>
<evidence type="ECO:0000313" key="3">
    <source>
        <dbReference type="Proteomes" id="UP001424532"/>
    </source>
</evidence>
<sequence length="234" mass="25991">MAISRPKPIHKGSVSNMKAGDIIAISKNPFIMGATFSSISHVGIAMNDKEVAEIIPGHLRRVSLNDCIADSKRAYILERPAAMKSLDVAALEAEYRRLLDTNTEYSNWRMLYSGFLPSVRNIMHTGAMVTALMAGFKGQAGYAFYSFGFLLYAPLVYLAQKLCARLATERNQQLPIIGRMFKDLPGEFCSSLVVELDNKSGGQLKAMINKNHEPRPNDVVEACTVLKYTKRKLK</sequence>
<accession>A0ABV0DFE2</accession>
<proteinExistence type="predicted"/>
<dbReference type="RefSeq" id="WP_347150123.1">
    <property type="nucleotide sequence ID" value="NZ_JBDLYL010000011.1"/>
</dbReference>
<name>A0ABV0DFE2_9PSED</name>
<protein>
    <recommendedName>
        <fullName evidence="4">LRAT domain-containing protein</fullName>
    </recommendedName>
</protein>
<dbReference type="Gene3D" id="3.90.1720.10">
    <property type="entry name" value="endopeptidase domain like (from Nostoc punctiforme)"/>
    <property type="match status" value="1"/>
</dbReference>
<keyword evidence="1" id="KW-0812">Transmembrane</keyword>
<reference evidence="2 3" key="1">
    <citation type="submission" date="2024-05" db="EMBL/GenBank/DDBJ databases">
        <title>Sequence of Lycoming College course isolates.</title>
        <authorList>
            <person name="Reigle C.A."/>
            <person name="Newman J.D."/>
        </authorList>
    </citation>
    <scope>NUCLEOTIDE SEQUENCE [LARGE SCALE GENOMIC DNA]</scope>
    <source>
        <strain evidence="2 3">CAR-09</strain>
    </source>
</reference>
<keyword evidence="3" id="KW-1185">Reference proteome</keyword>
<gene>
    <name evidence="2" type="ORF">ABFE88_12700</name>
</gene>
<dbReference type="InterPro" id="IPR038765">
    <property type="entry name" value="Papain-like_cys_pep_sf"/>
</dbReference>
<keyword evidence="1" id="KW-0472">Membrane</keyword>
<organism evidence="2 3">
    <name type="scientific">Pseudomonas sichuanensis</name>
    <dbReference type="NCBI Taxonomy" id="2213015"/>
    <lineage>
        <taxon>Bacteria</taxon>
        <taxon>Pseudomonadati</taxon>
        <taxon>Pseudomonadota</taxon>
        <taxon>Gammaproteobacteria</taxon>
        <taxon>Pseudomonadales</taxon>
        <taxon>Pseudomonadaceae</taxon>
        <taxon>Pseudomonas</taxon>
    </lineage>
</organism>
<evidence type="ECO:0000313" key="2">
    <source>
        <dbReference type="EMBL" id="MEN8640507.1"/>
    </source>
</evidence>
<feature type="transmembrane region" description="Helical" evidence="1">
    <location>
        <begin position="142"/>
        <end position="160"/>
    </location>
</feature>
<dbReference type="SUPFAM" id="SSF54001">
    <property type="entry name" value="Cysteine proteinases"/>
    <property type="match status" value="1"/>
</dbReference>
<dbReference type="EMBL" id="JBDLYL010000011">
    <property type="protein sequence ID" value="MEN8640507.1"/>
    <property type="molecule type" value="Genomic_DNA"/>
</dbReference>
<evidence type="ECO:0000256" key="1">
    <source>
        <dbReference type="SAM" id="Phobius"/>
    </source>
</evidence>